<evidence type="ECO:0000313" key="18">
    <source>
        <dbReference type="EMBL" id="MQQ09820.1"/>
    </source>
</evidence>
<name>A0A843YEI0_9RHOB</name>
<evidence type="ECO:0000256" key="13">
    <source>
        <dbReference type="ARBA" id="ARBA00039050"/>
    </source>
</evidence>
<keyword evidence="10" id="KW-0472">Membrane</keyword>
<evidence type="ECO:0000256" key="11">
    <source>
        <dbReference type="ARBA" id="ARBA00037530"/>
    </source>
</evidence>
<evidence type="ECO:0000256" key="2">
    <source>
        <dbReference type="ARBA" id="ARBA00004533"/>
    </source>
</evidence>
<evidence type="ECO:0000256" key="7">
    <source>
        <dbReference type="ARBA" id="ARBA00022741"/>
    </source>
</evidence>
<evidence type="ECO:0000256" key="3">
    <source>
        <dbReference type="ARBA" id="ARBA00011469"/>
    </source>
</evidence>
<reference evidence="18 19" key="1">
    <citation type="submission" date="2019-10" db="EMBL/GenBank/DDBJ databases">
        <title>Epibacterium sp. nov., isolated from seawater.</title>
        <authorList>
            <person name="Zhang X."/>
            <person name="Li N."/>
        </authorList>
    </citation>
    <scope>NUCLEOTIDE SEQUENCE [LARGE SCALE GENOMIC DNA]</scope>
    <source>
        <strain evidence="18 19">SM1979</strain>
    </source>
</reference>
<accession>A0A843YEI0</accession>
<feature type="region of interest" description="Disordered" evidence="16">
    <location>
        <begin position="246"/>
        <end position="272"/>
    </location>
</feature>
<dbReference type="PANTHER" id="PTHR43776:SF15">
    <property type="entry name" value="GLUTATHIONE IMPORT ATP-BINDING PROTEIN GSIA"/>
    <property type="match status" value="1"/>
</dbReference>
<comment type="caution">
    <text evidence="18">The sequence shown here is derived from an EMBL/GenBank/DDBJ whole genome shotgun (WGS) entry which is preliminary data.</text>
</comment>
<keyword evidence="9" id="KW-1278">Translocase</keyword>
<evidence type="ECO:0000259" key="17">
    <source>
        <dbReference type="PROSITE" id="PS50893"/>
    </source>
</evidence>
<keyword evidence="5" id="KW-1003">Cell membrane</keyword>
<dbReference type="GO" id="GO:0005524">
    <property type="term" value="F:ATP binding"/>
    <property type="evidence" value="ECO:0007669"/>
    <property type="project" value="UniProtKB-KW"/>
</dbReference>
<evidence type="ECO:0000256" key="14">
    <source>
        <dbReference type="ARBA" id="ARBA00041187"/>
    </source>
</evidence>
<keyword evidence="4" id="KW-0813">Transport</keyword>
<keyword evidence="8 18" id="KW-0067">ATP-binding</keyword>
<dbReference type="InterPro" id="IPR003439">
    <property type="entry name" value="ABC_transporter-like_ATP-bd"/>
</dbReference>
<evidence type="ECO:0000256" key="10">
    <source>
        <dbReference type="ARBA" id="ARBA00023136"/>
    </source>
</evidence>
<evidence type="ECO:0000313" key="19">
    <source>
        <dbReference type="Proteomes" id="UP000444174"/>
    </source>
</evidence>
<evidence type="ECO:0000256" key="16">
    <source>
        <dbReference type="SAM" id="MobiDB-lite"/>
    </source>
</evidence>
<evidence type="ECO:0000256" key="5">
    <source>
        <dbReference type="ARBA" id="ARBA00022475"/>
    </source>
</evidence>
<dbReference type="GO" id="GO:0055085">
    <property type="term" value="P:transmembrane transport"/>
    <property type="evidence" value="ECO:0007669"/>
    <property type="project" value="UniProtKB-ARBA"/>
</dbReference>
<organism evidence="18 19">
    <name type="scientific">Tritonibacter litoralis</name>
    <dbReference type="NCBI Taxonomy" id="2662264"/>
    <lineage>
        <taxon>Bacteria</taxon>
        <taxon>Pseudomonadati</taxon>
        <taxon>Pseudomonadota</taxon>
        <taxon>Alphaproteobacteria</taxon>
        <taxon>Rhodobacterales</taxon>
        <taxon>Paracoccaceae</taxon>
        <taxon>Tritonibacter</taxon>
    </lineage>
</organism>
<evidence type="ECO:0000256" key="6">
    <source>
        <dbReference type="ARBA" id="ARBA00022519"/>
    </source>
</evidence>
<evidence type="ECO:0000256" key="1">
    <source>
        <dbReference type="ARBA" id="ARBA00004170"/>
    </source>
</evidence>
<comment type="similarity">
    <text evidence="12">Belongs to the ABC transporter superfamily. Glutathione importer (TC 3.A.1.5.11) family.</text>
</comment>
<evidence type="ECO:0000256" key="15">
    <source>
        <dbReference type="ARBA" id="ARBA00047640"/>
    </source>
</evidence>
<evidence type="ECO:0000256" key="8">
    <source>
        <dbReference type="ARBA" id="ARBA00022840"/>
    </source>
</evidence>
<dbReference type="PROSITE" id="PS50893">
    <property type="entry name" value="ABC_TRANSPORTER_2"/>
    <property type="match status" value="1"/>
</dbReference>
<keyword evidence="6" id="KW-0997">Cell inner membrane</keyword>
<dbReference type="InterPro" id="IPR050319">
    <property type="entry name" value="ABC_transp_ATP-bind"/>
</dbReference>
<dbReference type="Proteomes" id="UP000444174">
    <property type="component" value="Unassembled WGS sequence"/>
</dbReference>
<keyword evidence="19" id="KW-1185">Reference proteome</keyword>
<dbReference type="AlphaFoldDB" id="A0A843YEI0"/>
<dbReference type="SUPFAM" id="SSF52540">
    <property type="entry name" value="P-loop containing nucleoside triphosphate hydrolases"/>
    <property type="match status" value="1"/>
</dbReference>
<evidence type="ECO:0000256" key="12">
    <source>
        <dbReference type="ARBA" id="ARBA00038416"/>
    </source>
</evidence>
<dbReference type="InterPro" id="IPR003593">
    <property type="entry name" value="AAA+_ATPase"/>
</dbReference>
<dbReference type="InterPro" id="IPR017871">
    <property type="entry name" value="ABC_transporter-like_CS"/>
</dbReference>
<evidence type="ECO:0000256" key="9">
    <source>
        <dbReference type="ARBA" id="ARBA00022967"/>
    </source>
</evidence>
<dbReference type="Pfam" id="PF00005">
    <property type="entry name" value="ABC_tran"/>
    <property type="match status" value="1"/>
</dbReference>
<feature type="domain" description="ABC transporter" evidence="17">
    <location>
        <begin position="6"/>
        <end position="243"/>
    </location>
</feature>
<gene>
    <name evidence="18" type="ORF">GFB49_15245</name>
</gene>
<dbReference type="Gene3D" id="3.40.50.300">
    <property type="entry name" value="P-loop containing nucleotide triphosphate hydrolases"/>
    <property type="match status" value="1"/>
</dbReference>
<dbReference type="SMART" id="SM00382">
    <property type="entry name" value="AAA"/>
    <property type="match status" value="1"/>
</dbReference>
<dbReference type="CDD" id="cd03257">
    <property type="entry name" value="ABC_NikE_OppD_transporters"/>
    <property type="match status" value="1"/>
</dbReference>
<dbReference type="PROSITE" id="PS00211">
    <property type="entry name" value="ABC_TRANSPORTER_1"/>
    <property type="match status" value="1"/>
</dbReference>
<keyword evidence="7" id="KW-0547">Nucleotide-binding</keyword>
<evidence type="ECO:0000256" key="4">
    <source>
        <dbReference type="ARBA" id="ARBA00022448"/>
    </source>
</evidence>
<dbReference type="EMBL" id="WIBF01000010">
    <property type="protein sequence ID" value="MQQ09820.1"/>
    <property type="molecule type" value="Genomic_DNA"/>
</dbReference>
<dbReference type="GO" id="GO:0005886">
    <property type="term" value="C:plasma membrane"/>
    <property type="evidence" value="ECO:0007669"/>
    <property type="project" value="UniProtKB-SubCell"/>
</dbReference>
<protein>
    <recommendedName>
        <fullName evidence="14">Glutathione import ATP-binding protein GsiA</fullName>
        <ecNumber evidence="13">7.4.2.10</ecNumber>
    </recommendedName>
</protein>
<dbReference type="PANTHER" id="PTHR43776">
    <property type="entry name" value="TRANSPORT ATP-BINDING PROTEIN"/>
    <property type="match status" value="1"/>
</dbReference>
<dbReference type="InterPro" id="IPR027417">
    <property type="entry name" value="P-loop_NTPase"/>
</dbReference>
<dbReference type="GO" id="GO:0016887">
    <property type="term" value="F:ATP hydrolysis activity"/>
    <property type="evidence" value="ECO:0007669"/>
    <property type="project" value="InterPro"/>
</dbReference>
<comment type="catalytic activity">
    <reaction evidence="15">
        <text>glutathione(out) + ATP + H2O = glutathione(in) + ADP + phosphate + H(+)</text>
        <dbReference type="Rhea" id="RHEA:29791"/>
        <dbReference type="ChEBI" id="CHEBI:15377"/>
        <dbReference type="ChEBI" id="CHEBI:15378"/>
        <dbReference type="ChEBI" id="CHEBI:30616"/>
        <dbReference type="ChEBI" id="CHEBI:43474"/>
        <dbReference type="ChEBI" id="CHEBI:57925"/>
        <dbReference type="ChEBI" id="CHEBI:456216"/>
        <dbReference type="EC" id="7.4.2.10"/>
    </reaction>
</comment>
<dbReference type="EC" id="7.4.2.10" evidence="13"/>
<comment type="subcellular location">
    <subcellularLocation>
        <location evidence="2">Cell inner membrane</location>
    </subcellularLocation>
    <subcellularLocation>
        <location evidence="1">Membrane</location>
        <topology evidence="1">Peripheral membrane protein</topology>
    </subcellularLocation>
</comment>
<proteinExistence type="inferred from homology"/>
<dbReference type="RefSeq" id="WP_153216793.1">
    <property type="nucleotide sequence ID" value="NZ_WIBF01000010.1"/>
</dbReference>
<comment type="function">
    <text evidence="11">Part of the ABC transporter complex GsiABCD involved in glutathione import. Responsible for energy coupling to the transport system.</text>
</comment>
<comment type="subunit">
    <text evidence="3">The complex is composed of two ATP-binding proteins (GsiA), two transmembrane proteins (GsiC and GsiD) and a solute-binding protein (GsiB).</text>
</comment>
<sequence>MDAITIKDLDIWFGAGPTRVLAVKGADITVAAGESYGLVGESGSGKSTILRALTGLVPTWSGEMTLGGQQMVPAKRRDRSFYKRVQMVFQDPYASLHPRQSVDQVLSETLYLHGMDNINTRVEKLLSDVGLGPKFRFRYPHQLSGGQRQRVAIARALAGEPDILLLDEPTSALDVSVQAEILNLLTDLRAERGLTYLMVSHDLAVIAHMCDRLAVMRAGETVEVLSAEDLRASRANHPYTQALMANSAGTTGTPQPLESETSQTLMPAANSV</sequence>